<feature type="compositionally biased region" description="Basic and acidic residues" evidence="5">
    <location>
        <begin position="20"/>
        <end position="37"/>
    </location>
</feature>
<dbReference type="RefSeq" id="WP_231488264.1">
    <property type="nucleotide sequence ID" value="NZ_BAAAZO010000003.1"/>
</dbReference>
<keyword evidence="2 3" id="KW-0143">Chaperone</keyword>
<protein>
    <recommendedName>
        <fullName evidence="3">Protein GrpE</fullName>
    </recommendedName>
    <alternativeName>
        <fullName evidence="3">HSP-70 cofactor</fullName>
    </alternativeName>
</protein>
<comment type="similarity">
    <text evidence="1 3 4">Belongs to the GrpE family.</text>
</comment>
<dbReference type="PANTHER" id="PTHR21237:SF23">
    <property type="entry name" value="GRPE PROTEIN HOMOLOG, MITOCHONDRIAL"/>
    <property type="match status" value="1"/>
</dbReference>
<comment type="subunit">
    <text evidence="3">Homodimer.</text>
</comment>
<keyword evidence="3" id="KW-0346">Stress response</keyword>
<dbReference type="PANTHER" id="PTHR21237">
    <property type="entry name" value="GRPE PROTEIN"/>
    <property type="match status" value="1"/>
</dbReference>
<dbReference type="CDD" id="cd00446">
    <property type="entry name" value="GrpE"/>
    <property type="match status" value="1"/>
</dbReference>
<dbReference type="SUPFAM" id="SSF58014">
    <property type="entry name" value="Coiled-coil domain of nucleotide exchange factor GrpE"/>
    <property type="match status" value="1"/>
</dbReference>
<dbReference type="Gene3D" id="3.90.20.20">
    <property type="match status" value="1"/>
</dbReference>
<dbReference type="InterPro" id="IPR009012">
    <property type="entry name" value="GrpE_head"/>
</dbReference>
<comment type="function">
    <text evidence="3">Participates actively in the response to hyperosmotic and heat shock by preventing the aggregation of stress-denatured proteins, in association with DnaK and GrpE. It is the nucleotide exchange factor for DnaK and may function as a thermosensor. Unfolded proteins bind initially to DnaJ; upon interaction with the DnaJ-bound protein, DnaK hydrolyzes its bound ATP, resulting in the formation of a stable complex. GrpE releases ADP from DnaK; ATP binding to DnaK triggers the release of the substrate protein, thus completing the reaction cycle. Several rounds of ATP-dependent interactions between DnaJ, DnaK and GrpE are required for fully efficient folding.</text>
</comment>
<reference evidence="7" key="1">
    <citation type="journal article" date="2019" name="Int. J. Syst. Evol. Microbiol.">
        <title>The Global Catalogue of Microorganisms (GCM) 10K type strain sequencing project: providing services to taxonomists for standard genome sequencing and annotation.</title>
        <authorList>
            <consortium name="The Broad Institute Genomics Platform"/>
            <consortium name="The Broad Institute Genome Sequencing Center for Infectious Disease"/>
            <person name="Wu L."/>
            <person name="Ma J."/>
        </authorList>
    </citation>
    <scope>NUCLEOTIDE SEQUENCE [LARGE SCALE GENOMIC DNA]</scope>
    <source>
        <strain evidence="7">JCM 16902</strain>
    </source>
</reference>
<evidence type="ECO:0000256" key="3">
    <source>
        <dbReference type="HAMAP-Rule" id="MF_01151"/>
    </source>
</evidence>
<organism evidence="6 7">
    <name type="scientific">Kineosporia mesophila</name>
    <dbReference type="NCBI Taxonomy" id="566012"/>
    <lineage>
        <taxon>Bacteria</taxon>
        <taxon>Bacillati</taxon>
        <taxon>Actinomycetota</taxon>
        <taxon>Actinomycetes</taxon>
        <taxon>Kineosporiales</taxon>
        <taxon>Kineosporiaceae</taxon>
        <taxon>Kineosporia</taxon>
    </lineage>
</organism>
<dbReference type="EMBL" id="BAAAZO010000003">
    <property type="protein sequence ID" value="GAA3606899.1"/>
    <property type="molecule type" value="Genomic_DNA"/>
</dbReference>
<dbReference type="InterPro" id="IPR013805">
    <property type="entry name" value="GrpE_CC"/>
</dbReference>
<dbReference type="Proteomes" id="UP001501074">
    <property type="component" value="Unassembled WGS sequence"/>
</dbReference>
<proteinExistence type="inferred from homology"/>
<dbReference type="Gene3D" id="2.30.22.10">
    <property type="entry name" value="Head domain of nucleotide exchange factor GrpE"/>
    <property type="match status" value="1"/>
</dbReference>
<feature type="compositionally biased region" description="Low complexity" evidence="5">
    <location>
        <begin position="45"/>
        <end position="57"/>
    </location>
</feature>
<keyword evidence="7" id="KW-1185">Reference proteome</keyword>
<feature type="compositionally biased region" description="Acidic residues" evidence="5">
    <location>
        <begin position="85"/>
        <end position="101"/>
    </location>
</feature>
<evidence type="ECO:0000256" key="5">
    <source>
        <dbReference type="SAM" id="MobiDB-lite"/>
    </source>
</evidence>
<name>A0ABP6ZEX8_9ACTN</name>
<dbReference type="PRINTS" id="PR00773">
    <property type="entry name" value="GRPEPROTEIN"/>
</dbReference>
<dbReference type="HAMAP" id="MF_01151">
    <property type="entry name" value="GrpE"/>
    <property type="match status" value="1"/>
</dbReference>
<gene>
    <name evidence="3" type="primary">grpE</name>
    <name evidence="6" type="ORF">GCM10022223_23570</name>
</gene>
<evidence type="ECO:0000313" key="7">
    <source>
        <dbReference type="Proteomes" id="UP001501074"/>
    </source>
</evidence>
<accession>A0ABP6ZEX8</accession>
<evidence type="ECO:0000256" key="2">
    <source>
        <dbReference type="ARBA" id="ARBA00023186"/>
    </source>
</evidence>
<evidence type="ECO:0000256" key="1">
    <source>
        <dbReference type="ARBA" id="ARBA00009054"/>
    </source>
</evidence>
<evidence type="ECO:0000313" key="6">
    <source>
        <dbReference type="EMBL" id="GAA3606899.1"/>
    </source>
</evidence>
<keyword evidence="3" id="KW-0963">Cytoplasm</keyword>
<comment type="subcellular location">
    <subcellularLocation>
        <location evidence="3">Cytoplasm</location>
    </subcellularLocation>
</comment>
<dbReference type="SUPFAM" id="SSF51064">
    <property type="entry name" value="Head domain of nucleotide exchange factor GrpE"/>
    <property type="match status" value="1"/>
</dbReference>
<dbReference type="Pfam" id="PF01025">
    <property type="entry name" value="GrpE"/>
    <property type="match status" value="1"/>
</dbReference>
<evidence type="ECO:0000256" key="4">
    <source>
        <dbReference type="RuleBase" id="RU004478"/>
    </source>
</evidence>
<comment type="caution">
    <text evidence="6">The sequence shown here is derived from an EMBL/GenBank/DDBJ whole genome shotgun (WGS) entry which is preliminary data.</text>
</comment>
<feature type="region of interest" description="Disordered" evidence="5">
    <location>
        <begin position="1"/>
        <end position="118"/>
    </location>
</feature>
<dbReference type="InterPro" id="IPR000740">
    <property type="entry name" value="GrpE"/>
</dbReference>
<sequence length="269" mass="28447">MGEQTADPSEGSGASSGPTVRDRRRLDPETGKVRESADSAETEGQDGPSGQDGQQDGQSGGKAAKKAAHASDAPVDAEPEKVDEAEVSEASGDESAEAPDEAETKAEDKAEAEEGGDLNGVLADLDAARSSAAERLQDLQRLQAEFVNYRRRVDRDRDVSKDTAIAGVLEALLPVLDDVHLARQHGDLESGPFAAIAEKLEAVLERFGLVRYGEAGEEFDPSVHEALMRTEAELAEGTTTTTVVQVLQPGYRSGDRVLRAARVAVADPN</sequence>